<accession>A0A8S5SW60</accession>
<protein>
    <submittedName>
        <fullName evidence="1">Uncharacterized protein</fullName>
    </submittedName>
</protein>
<organism evidence="1">
    <name type="scientific">Siphoviridae sp. ctZHD14</name>
    <dbReference type="NCBI Taxonomy" id="2827891"/>
    <lineage>
        <taxon>Viruses</taxon>
        <taxon>Duplodnaviria</taxon>
        <taxon>Heunggongvirae</taxon>
        <taxon>Uroviricota</taxon>
        <taxon>Caudoviricetes</taxon>
    </lineage>
</organism>
<reference evidence="1" key="1">
    <citation type="journal article" date="2021" name="Proc. Natl. Acad. Sci. U.S.A.">
        <title>A Catalog of Tens of Thousands of Viruses from Human Metagenomes Reveals Hidden Associations with Chronic Diseases.</title>
        <authorList>
            <person name="Tisza M.J."/>
            <person name="Buck C.B."/>
        </authorList>
    </citation>
    <scope>NUCLEOTIDE SEQUENCE</scope>
    <source>
        <strain evidence="1">CtZHD14</strain>
    </source>
</reference>
<dbReference type="EMBL" id="BK032687">
    <property type="protein sequence ID" value="DAF55241.1"/>
    <property type="molecule type" value="Genomic_DNA"/>
</dbReference>
<sequence>MRVARELNYAMIIGGATDEQKDRDGYAEGLAIAALVAASGGVSANYISSRVDYHQDNILRS</sequence>
<name>A0A8S5SW60_9CAUD</name>
<evidence type="ECO:0000313" key="1">
    <source>
        <dbReference type="EMBL" id="DAF55241.1"/>
    </source>
</evidence>
<proteinExistence type="predicted"/>